<dbReference type="PANTHER" id="PTHR37327">
    <property type="entry name" value="CHROMOSOME 1, WHOLE GENOME SHOTGUN SEQUENCE"/>
    <property type="match status" value="1"/>
</dbReference>
<evidence type="ECO:0000313" key="4">
    <source>
        <dbReference type="Proteomes" id="UP000717996"/>
    </source>
</evidence>
<dbReference type="Proteomes" id="UP000717996">
    <property type="component" value="Unassembled WGS sequence"/>
</dbReference>
<feature type="compositionally biased region" description="Low complexity" evidence="2">
    <location>
        <begin position="21"/>
        <end position="32"/>
    </location>
</feature>
<evidence type="ECO:0000313" key="3">
    <source>
        <dbReference type="EMBL" id="KAG1540467.1"/>
    </source>
</evidence>
<gene>
    <name evidence="3" type="ORF">G6F51_008503</name>
</gene>
<evidence type="ECO:0000256" key="1">
    <source>
        <dbReference type="SAM" id="Coils"/>
    </source>
</evidence>
<feature type="coiled-coil region" evidence="1">
    <location>
        <begin position="422"/>
        <end position="449"/>
    </location>
</feature>
<feature type="region of interest" description="Disordered" evidence="2">
    <location>
        <begin position="1"/>
        <end position="73"/>
    </location>
</feature>
<feature type="compositionally biased region" description="Polar residues" evidence="2">
    <location>
        <begin position="1"/>
        <end position="15"/>
    </location>
</feature>
<feature type="compositionally biased region" description="Low complexity" evidence="2">
    <location>
        <begin position="153"/>
        <end position="176"/>
    </location>
</feature>
<accession>A0A9P6Y6J2</accession>
<comment type="caution">
    <text evidence="3">The sequence shown here is derived from an EMBL/GenBank/DDBJ whole genome shotgun (WGS) entry which is preliminary data.</text>
</comment>
<dbReference type="OrthoDB" id="2245455at2759"/>
<proteinExistence type="predicted"/>
<keyword evidence="1" id="KW-0175">Coiled coil</keyword>
<name>A0A9P6Y6J2_RHIOR</name>
<feature type="region of interest" description="Disordered" evidence="2">
    <location>
        <begin position="148"/>
        <end position="180"/>
    </location>
</feature>
<dbReference type="AlphaFoldDB" id="A0A9P6Y6J2"/>
<evidence type="ECO:0000256" key="2">
    <source>
        <dbReference type="SAM" id="MobiDB-lite"/>
    </source>
</evidence>
<reference evidence="3" key="1">
    <citation type="journal article" date="2020" name="Microb. Genom.">
        <title>Genetic diversity of clinical and environmental Mucorales isolates obtained from an investigation of mucormycosis cases among solid organ transplant recipients.</title>
        <authorList>
            <person name="Nguyen M.H."/>
            <person name="Kaul D."/>
            <person name="Muto C."/>
            <person name="Cheng S.J."/>
            <person name="Richter R.A."/>
            <person name="Bruno V.M."/>
            <person name="Liu G."/>
            <person name="Beyhan S."/>
            <person name="Sundermann A.J."/>
            <person name="Mounaud S."/>
            <person name="Pasculle A.W."/>
            <person name="Nierman W.C."/>
            <person name="Driscoll E."/>
            <person name="Cumbie R."/>
            <person name="Clancy C.J."/>
            <person name="Dupont C.L."/>
        </authorList>
    </citation>
    <scope>NUCLEOTIDE SEQUENCE</scope>
    <source>
        <strain evidence="3">GL16</strain>
    </source>
</reference>
<dbReference type="PANTHER" id="PTHR37327:SF1">
    <property type="entry name" value="MICROTUBULE INTERACTING AND TRANSPORT DOMAIN-CONTAINING PROTEIN"/>
    <property type="match status" value="1"/>
</dbReference>
<sequence length="589" mass="66115">MTNTIQPKPSTSTPILPSFFKPKSSTSTPLSSKKYKNSSHLQTDKKQRKRSTSTLTTTSEVPVNTARKVDVPSPSFNRKLATVLSLKSYKKQPKYSFEKIKADVDAALLSKESAHGAHKPPGTVVLEEKTRQTTHSPSELVKTNEIYSRPENTSSSGSFALSESKSSSTSNTFNSNEINCDTTNEAGDTLINPLSEKDLNTNRNEYETIEILLDDSSCYEPSINDPPTILSIPEETLAVKEQSSSEQEDAASDQLCGHADSISQDIGKNRHPKASVSTSMTLPEKDTGSKHHKEEKTKKRPVSLLRRTRSRKWSTSSIMSNSETSKPPPLPDLSVCKNDPTTFLAGPAASMPTTGNHCVYKNHKFDLMNRLLESMMYGGHITNNLHTPMDLWYQTSVRLPYIEAKIAASELLIAVLEKMNARKNVELNMNAVMNELKLLRQTLNQINDTLMRKLGCPVPMAQMNKQHAGNSNRDSIHRTSQTIVNWSSKLSKMRFDSSRNNIPNDEQNQLYIKTLIKLLTDAKVLETWDSKLESLIEKAGKRESLVKEAYQSNYACISQFMSIVCSFILKDYDILLNKWFKRSTYWITE</sequence>
<organism evidence="3 4">
    <name type="scientific">Rhizopus oryzae</name>
    <name type="common">Mucormycosis agent</name>
    <name type="synonym">Rhizopus arrhizus var. delemar</name>
    <dbReference type="NCBI Taxonomy" id="64495"/>
    <lineage>
        <taxon>Eukaryota</taxon>
        <taxon>Fungi</taxon>
        <taxon>Fungi incertae sedis</taxon>
        <taxon>Mucoromycota</taxon>
        <taxon>Mucoromycotina</taxon>
        <taxon>Mucoromycetes</taxon>
        <taxon>Mucorales</taxon>
        <taxon>Mucorineae</taxon>
        <taxon>Rhizopodaceae</taxon>
        <taxon>Rhizopus</taxon>
    </lineage>
</organism>
<dbReference type="EMBL" id="JAANIT010001403">
    <property type="protein sequence ID" value="KAG1540467.1"/>
    <property type="molecule type" value="Genomic_DNA"/>
</dbReference>
<feature type="compositionally biased region" description="Basic residues" evidence="2">
    <location>
        <begin position="298"/>
        <end position="312"/>
    </location>
</feature>
<feature type="compositionally biased region" description="Low complexity" evidence="2">
    <location>
        <begin position="313"/>
        <end position="325"/>
    </location>
</feature>
<protein>
    <submittedName>
        <fullName evidence="3">Uncharacterized protein</fullName>
    </submittedName>
</protein>
<feature type="region of interest" description="Disordered" evidence="2">
    <location>
        <begin position="261"/>
        <end position="332"/>
    </location>
</feature>
<feature type="compositionally biased region" description="Basic and acidic residues" evidence="2">
    <location>
        <begin position="283"/>
        <end position="297"/>
    </location>
</feature>